<comment type="subcellular location">
    <subcellularLocation>
        <location evidence="1">Mitochondrion inner membrane</location>
        <topology evidence="1">Multi-pass membrane protein</topology>
    </subcellularLocation>
</comment>
<keyword evidence="8" id="KW-0496">Mitochondrion</keyword>
<dbReference type="SUPFAM" id="SSF103506">
    <property type="entry name" value="Mitochondrial carrier"/>
    <property type="match status" value="2"/>
</dbReference>
<comment type="caution">
    <text evidence="12">The sequence shown here is derived from an EMBL/GenBank/DDBJ whole genome shotgun (WGS) entry which is preliminary data.</text>
</comment>
<dbReference type="InterPro" id="IPR018108">
    <property type="entry name" value="MCP_transmembrane"/>
</dbReference>
<sequence length="362" mass="40824">MVLGETIVPLEAEEPPVKTIKNANDTFFIKYTFSFLAASCAETITYPLDLIKGRLQIQGELAFEQHAKTKTKRHIPKRGMFGTAIGIVQEEGFLRLWQGLSPAIYRHIGKSDQLFENATFISSIVQHFLYETYMKRTGDLGFPVIDQKNDSGFYSGVRMTFYEYIREDLLGKNDDGTIPLWKALIGGTVAGVTAQFLASPSDLVKVQVQMEGRRRLQGLEPRVRNARHAFMKIYHEGGVRGLWKGWMPNCQRAAFVNLGDLTTYDTAKHLILKHTNMKDNIFLHALSSVCSGLIAALLGTPADVIKTRVMNQPTDSHGRGILYRSSMDCLIKSVKGEGFFSLYKGFIPCWIRMGPWSLLFWL</sequence>
<keyword evidence="5" id="KW-0677">Repeat</keyword>
<protein>
    <submittedName>
        <fullName evidence="12">Mitochondrial uncoupling protein 4-like protein</fullName>
    </submittedName>
</protein>
<feature type="repeat" description="Solcar" evidence="10">
    <location>
        <begin position="279"/>
        <end position="362"/>
    </location>
</feature>
<gene>
    <name evidence="12" type="ORF">BLA29_001996</name>
</gene>
<organism evidence="12 13">
    <name type="scientific">Euroglyphus maynei</name>
    <name type="common">Mayne's house dust mite</name>
    <dbReference type="NCBI Taxonomy" id="6958"/>
    <lineage>
        <taxon>Eukaryota</taxon>
        <taxon>Metazoa</taxon>
        <taxon>Ecdysozoa</taxon>
        <taxon>Arthropoda</taxon>
        <taxon>Chelicerata</taxon>
        <taxon>Arachnida</taxon>
        <taxon>Acari</taxon>
        <taxon>Acariformes</taxon>
        <taxon>Sarcoptiformes</taxon>
        <taxon>Astigmata</taxon>
        <taxon>Psoroptidia</taxon>
        <taxon>Analgoidea</taxon>
        <taxon>Pyroglyphidae</taxon>
        <taxon>Pyroglyphinae</taxon>
        <taxon>Euroglyphus</taxon>
    </lineage>
</organism>
<evidence type="ECO:0000256" key="10">
    <source>
        <dbReference type="PROSITE-ProRule" id="PRU00282"/>
    </source>
</evidence>
<dbReference type="FunFam" id="1.50.40.10:FF:000062">
    <property type="entry name" value="mitochondrial uncoupling protein 3"/>
    <property type="match status" value="1"/>
</dbReference>
<dbReference type="Gene3D" id="1.50.40.10">
    <property type="entry name" value="Mitochondrial carrier domain"/>
    <property type="match status" value="1"/>
</dbReference>
<evidence type="ECO:0000256" key="11">
    <source>
        <dbReference type="RuleBase" id="RU000488"/>
    </source>
</evidence>
<proteinExistence type="inferred from homology"/>
<name>A0A1Y3BPJ8_EURMA</name>
<evidence type="ECO:0000256" key="3">
    <source>
        <dbReference type="ARBA" id="ARBA00022448"/>
    </source>
</evidence>
<feature type="repeat" description="Solcar" evidence="10">
    <location>
        <begin position="178"/>
        <end position="270"/>
    </location>
</feature>
<keyword evidence="9 10" id="KW-0472">Membrane</keyword>
<evidence type="ECO:0000256" key="1">
    <source>
        <dbReference type="ARBA" id="ARBA00004448"/>
    </source>
</evidence>
<keyword evidence="3 11" id="KW-0813">Transport</keyword>
<accession>A0A1Y3BPJ8</accession>
<reference evidence="12 13" key="1">
    <citation type="submission" date="2017-03" db="EMBL/GenBank/DDBJ databases">
        <title>Genome Survey of Euroglyphus maynei.</title>
        <authorList>
            <person name="Arlian L.G."/>
            <person name="Morgan M.S."/>
            <person name="Rider S.D."/>
        </authorList>
    </citation>
    <scope>NUCLEOTIDE SEQUENCE [LARGE SCALE GENOMIC DNA]</scope>
    <source>
        <strain evidence="12">Arlian Lab</strain>
        <tissue evidence="12">Whole body</tissue>
    </source>
</reference>
<feature type="non-terminal residue" evidence="12">
    <location>
        <position position="362"/>
    </location>
</feature>
<evidence type="ECO:0000256" key="6">
    <source>
        <dbReference type="ARBA" id="ARBA00022792"/>
    </source>
</evidence>
<evidence type="ECO:0000256" key="2">
    <source>
        <dbReference type="ARBA" id="ARBA00006375"/>
    </source>
</evidence>
<keyword evidence="4 10" id="KW-0812">Transmembrane</keyword>
<dbReference type="InterPro" id="IPR050391">
    <property type="entry name" value="Mito_Metabolite_Transporter"/>
</dbReference>
<keyword evidence="7" id="KW-1133">Transmembrane helix</keyword>
<dbReference type="Pfam" id="PF00153">
    <property type="entry name" value="Mito_carr"/>
    <property type="match status" value="3"/>
</dbReference>
<dbReference type="InterPro" id="IPR023395">
    <property type="entry name" value="MCP_dom_sf"/>
</dbReference>
<dbReference type="Proteomes" id="UP000194236">
    <property type="component" value="Unassembled WGS sequence"/>
</dbReference>
<evidence type="ECO:0000256" key="4">
    <source>
        <dbReference type="ARBA" id="ARBA00022692"/>
    </source>
</evidence>
<keyword evidence="13" id="KW-1185">Reference proteome</keyword>
<evidence type="ECO:0000313" key="12">
    <source>
        <dbReference type="EMBL" id="OTF81954.1"/>
    </source>
</evidence>
<evidence type="ECO:0000313" key="13">
    <source>
        <dbReference type="Proteomes" id="UP000194236"/>
    </source>
</evidence>
<feature type="repeat" description="Solcar" evidence="10">
    <location>
        <begin position="25"/>
        <end position="124"/>
    </location>
</feature>
<dbReference type="PROSITE" id="PS50920">
    <property type="entry name" value="SOLCAR"/>
    <property type="match status" value="3"/>
</dbReference>
<dbReference type="PANTHER" id="PTHR45618">
    <property type="entry name" value="MITOCHONDRIAL DICARBOXYLATE CARRIER-RELATED"/>
    <property type="match status" value="1"/>
</dbReference>
<dbReference type="GO" id="GO:0005743">
    <property type="term" value="C:mitochondrial inner membrane"/>
    <property type="evidence" value="ECO:0007669"/>
    <property type="project" value="UniProtKB-SubCell"/>
</dbReference>
<keyword evidence="6" id="KW-0999">Mitochondrion inner membrane</keyword>
<evidence type="ECO:0000256" key="9">
    <source>
        <dbReference type="ARBA" id="ARBA00023136"/>
    </source>
</evidence>
<comment type="similarity">
    <text evidence="2 11">Belongs to the mitochondrial carrier (TC 2.A.29) family.</text>
</comment>
<dbReference type="OrthoDB" id="756301at2759"/>
<evidence type="ECO:0000256" key="5">
    <source>
        <dbReference type="ARBA" id="ARBA00022737"/>
    </source>
</evidence>
<dbReference type="AlphaFoldDB" id="A0A1Y3BPJ8"/>
<evidence type="ECO:0000256" key="7">
    <source>
        <dbReference type="ARBA" id="ARBA00022989"/>
    </source>
</evidence>
<evidence type="ECO:0000256" key="8">
    <source>
        <dbReference type="ARBA" id="ARBA00023128"/>
    </source>
</evidence>
<dbReference type="EMBL" id="MUJZ01010939">
    <property type="protein sequence ID" value="OTF81954.1"/>
    <property type="molecule type" value="Genomic_DNA"/>
</dbReference>